<evidence type="ECO:0000313" key="3">
    <source>
        <dbReference type="Proteomes" id="UP001156102"/>
    </source>
</evidence>
<comment type="caution">
    <text evidence="2">The sequence shown here is derived from an EMBL/GenBank/DDBJ whole genome shotgun (WGS) entry which is preliminary data.</text>
</comment>
<dbReference type="Pfam" id="PF14594">
    <property type="entry name" value="Sipho_Gp37"/>
    <property type="match status" value="1"/>
</dbReference>
<dbReference type="AlphaFoldDB" id="A0AA41X864"/>
<keyword evidence="3" id="KW-1185">Reference proteome</keyword>
<evidence type="ECO:0000313" key="2">
    <source>
        <dbReference type="EMBL" id="MCP8970577.1"/>
    </source>
</evidence>
<protein>
    <submittedName>
        <fullName evidence="2">Siphovirus ReqiPepy6 Gp37-like family protein</fullName>
    </submittedName>
</protein>
<name>A0AA41X864_9BACI</name>
<evidence type="ECO:0000259" key="1">
    <source>
        <dbReference type="Pfam" id="PF14594"/>
    </source>
</evidence>
<dbReference type="InterPro" id="IPR029432">
    <property type="entry name" value="Gp28/Gp37-like_dom"/>
</dbReference>
<feature type="domain" description="Gp28/Gp37-like" evidence="1">
    <location>
        <begin position="3"/>
        <end position="330"/>
    </location>
</feature>
<accession>A0AA41X864</accession>
<proteinExistence type="predicted"/>
<dbReference type="EMBL" id="JANCLT010000012">
    <property type="protein sequence ID" value="MCP8970577.1"/>
    <property type="molecule type" value="Genomic_DNA"/>
</dbReference>
<sequence length="358" mass="38867">MVSRFNAVGAWTMEIHTNTAAARELVKPRAGIIVKRDGITVFSGPVTQRKRKWDISTDQLTLSGLDDNVWLSRYLALPVTSGPPYTTADYDVKTGPVETVMKAYVTANMGSGAKADRQLNITIEPDRARGTTVTGRARFCTLLDLFSTLALAGGDIGFRIVQAGNGLQFFVYQPADKTASAVFSPALGNLLSFEYSDADPDANYIIVGGNGDGTARTFVESGDPGSIAAYGRIEEFLDNRNTSNVSELNQAIIAELAQKAQKTSLTITPVDTESIAFGQDYSLGDRVSVILTQQNEAGGQDVLDTIQDVVREVRFKITTDGEVITPFIGTPDTLSHPIMGIFRKMKQLNNRVSNIERR</sequence>
<gene>
    <name evidence="2" type="ORF">NK662_18830</name>
</gene>
<dbReference type="Proteomes" id="UP001156102">
    <property type="component" value="Unassembled WGS sequence"/>
</dbReference>
<reference evidence="2" key="1">
    <citation type="submission" date="2022-07" db="EMBL/GenBank/DDBJ databases">
        <authorList>
            <person name="Li W.-J."/>
            <person name="Deng Q.-Q."/>
        </authorList>
    </citation>
    <scope>NUCLEOTIDE SEQUENCE</scope>
    <source>
        <strain evidence="2">SYSU M60031</strain>
    </source>
</reference>
<organism evidence="2 3">
    <name type="scientific">Ectobacillus ponti</name>
    <dbReference type="NCBI Taxonomy" id="2961894"/>
    <lineage>
        <taxon>Bacteria</taxon>
        <taxon>Bacillati</taxon>
        <taxon>Bacillota</taxon>
        <taxon>Bacilli</taxon>
        <taxon>Bacillales</taxon>
        <taxon>Bacillaceae</taxon>
        <taxon>Ectobacillus</taxon>
    </lineage>
</organism>